<dbReference type="PANTHER" id="PTHR11240:SF22">
    <property type="entry name" value="RIBONUCLEASE T2"/>
    <property type="match status" value="1"/>
</dbReference>
<evidence type="ECO:0000313" key="9">
    <source>
        <dbReference type="EMBL" id="KAK9927732.1"/>
    </source>
</evidence>
<keyword evidence="2" id="KW-0378">Hydrolase</keyword>
<keyword evidence="4" id="KW-0325">Glycoprotein</keyword>
<reference evidence="9 10" key="1">
    <citation type="journal article" date="2023" name="G3 (Bethesda)">
        <title>A chromosome-length genome assembly and annotation of blackberry (Rubus argutus, cv. 'Hillquist').</title>
        <authorList>
            <person name="Bruna T."/>
            <person name="Aryal R."/>
            <person name="Dudchenko O."/>
            <person name="Sargent D.J."/>
            <person name="Mead D."/>
            <person name="Buti M."/>
            <person name="Cavallini A."/>
            <person name="Hytonen T."/>
            <person name="Andres J."/>
            <person name="Pham M."/>
            <person name="Weisz D."/>
            <person name="Mascagni F."/>
            <person name="Usai G."/>
            <person name="Natali L."/>
            <person name="Bassil N."/>
            <person name="Fernandez G.E."/>
            <person name="Lomsadze A."/>
            <person name="Armour M."/>
            <person name="Olukolu B."/>
            <person name="Poorten T."/>
            <person name="Britton C."/>
            <person name="Davik J."/>
            <person name="Ashrafi H."/>
            <person name="Aiden E.L."/>
            <person name="Borodovsky M."/>
            <person name="Worthington M."/>
        </authorList>
    </citation>
    <scope>NUCLEOTIDE SEQUENCE [LARGE SCALE GENOMIC DNA]</scope>
    <source>
        <strain evidence="9">PI 553951</strain>
    </source>
</reference>
<comment type="similarity">
    <text evidence="1 7">Belongs to the RNase T2 family.</text>
</comment>
<evidence type="ECO:0000256" key="7">
    <source>
        <dbReference type="RuleBase" id="RU004328"/>
    </source>
</evidence>
<sequence length="177" mass="20028">MSMVKLSTLLLIFGFSFSLLATNSHSQVHFDFYQFVVWYAPGMCIGVGFCANDLPESWTIHGLWPSIDSTTNMEISCEKHAQQLGITFTESKIDVKDLVVMEQVWPNLQNVENENLWKHEYEKHGTCTLPDPAYPDWDDALTAYFRAAVNIFTDPHTNVSNALTYNNIVPGSQTSEV</sequence>
<organism evidence="9 10">
    <name type="scientific">Rubus argutus</name>
    <name type="common">Southern blackberry</name>
    <dbReference type="NCBI Taxonomy" id="59490"/>
    <lineage>
        <taxon>Eukaryota</taxon>
        <taxon>Viridiplantae</taxon>
        <taxon>Streptophyta</taxon>
        <taxon>Embryophyta</taxon>
        <taxon>Tracheophyta</taxon>
        <taxon>Spermatophyta</taxon>
        <taxon>Magnoliopsida</taxon>
        <taxon>eudicotyledons</taxon>
        <taxon>Gunneridae</taxon>
        <taxon>Pentapetalae</taxon>
        <taxon>rosids</taxon>
        <taxon>fabids</taxon>
        <taxon>Rosales</taxon>
        <taxon>Rosaceae</taxon>
        <taxon>Rosoideae</taxon>
        <taxon>Rosoideae incertae sedis</taxon>
        <taxon>Rubus</taxon>
    </lineage>
</organism>
<dbReference type="PROSITE" id="PS00531">
    <property type="entry name" value="RNASE_T2_2"/>
    <property type="match status" value="1"/>
</dbReference>
<dbReference type="InterPro" id="IPR036430">
    <property type="entry name" value="RNase_T2-like_sf"/>
</dbReference>
<dbReference type="SUPFAM" id="SSF55895">
    <property type="entry name" value="Ribonuclease Rh-like"/>
    <property type="match status" value="1"/>
</dbReference>
<proteinExistence type="inferred from homology"/>
<comment type="caution">
    <text evidence="9">The sequence shown here is derived from an EMBL/GenBank/DDBJ whole genome shotgun (WGS) entry which is preliminary data.</text>
</comment>
<dbReference type="InterPro" id="IPR033130">
    <property type="entry name" value="RNase_T2_His_AS_2"/>
</dbReference>
<dbReference type="GO" id="GO:0006401">
    <property type="term" value="P:RNA catabolic process"/>
    <property type="evidence" value="ECO:0007669"/>
    <property type="project" value="UniProtKB-ARBA"/>
</dbReference>
<dbReference type="Proteomes" id="UP001457282">
    <property type="component" value="Unassembled WGS sequence"/>
</dbReference>
<evidence type="ECO:0000256" key="5">
    <source>
        <dbReference type="ARBA" id="ARBA00023239"/>
    </source>
</evidence>
<dbReference type="EMBL" id="JBEDUW010000005">
    <property type="protein sequence ID" value="KAK9927732.1"/>
    <property type="molecule type" value="Genomic_DNA"/>
</dbReference>
<evidence type="ECO:0000256" key="8">
    <source>
        <dbReference type="SAM" id="SignalP"/>
    </source>
</evidence>
<evidence type="ECO:0000256" key="1">
    <source>
        <dbReference type="ARBA" id="ARBA00007469"/>
    </source>
</evidence>
<dbReference type="PROSITE" id="PS00530">
    <property type="entry name" value="RNASE_T2_1"/>
    <property type="match status" value="1"/>
</dbReference>
<gene>
    <name evidence="9" type="ORF">M0R45_024901</name>
</gene>
<dbReference type="Gene3D" id="3.90.730.10">
    <property type="entry name" value="Ribonuclease T2-like"/>
    <property type="match status" value="1"/>
</dbReference>
<protein>
    <submittedName>
        <fullName evidence="9">Uncharacterized protein</fullName>
    </submittedName>
</protein>
<keyword evidence="2" id="KW-0540">Nuclease</keyword>
<dbReference type="InterPro" id="IPR018188">
    <property type="entry name" value="RNase_T2_His_AS_1"/>
</dbReference>
<keyword evidence="3 8" id="KW-0732">Signal</keyword>
<dbReference type="GO" id="GO:0033897">
    <property type="term" value="F:ribonuclease T2 activity"/>
    <property type="evidence" value="ECO:0007669"/>
    <property type="project" value="InterPro"/>
</dbReference>
<dbReference type="GO" id="GO:0003723">
    <property type="term" value="F:RNA binding"/>
    <property type="evidence" value="ECO:0007669"/>
    <property type="project" value="InterPro"/>
</dbReference>
<evidence type="ECO:0000313" key="10">
    <source>
        <dbReference type="Proteomes" id="UP001457282"/>
    </source>
</evidence>
<keyword evidence="10" id="KW-1185">Reference proteome</keyword>
<evidence type="ECO:0000256" key="4">
    <source>
        <dbReference type="ARBA" id="ARBA00023180"/>
    </source>
</evidence>
<evidence type="ECO:0000256" key="6">
    <source>
        <dbReference type="ARBA" id="ARBA00025641"/>
    </source>
</evidence>
<evidence type="ECO:0000256" key="3">
    <source>
        <dbReference type="ARBA" id="ARBA00022729"/>
    </source>
</evidence>
<name>A0AAW1WTV5_RUBAR</name>
<evidence type="ECO:0000256" key="2">
    <source>
        <dbReference type="ARBA" id="ARBA00022722"/>
    </source>
</evidence>
<comment type="function">
    <text evidence="6">Self-incompatibility (SI) is the inherited ability of a flowering plant to prevent self-fertilization by discriminating between self and non-self pollen during pollination. In many species, self-incompatibility is controlled by the single, multiallelic locus S.</text>
</comment>
<dbReference type="Pfam" id="PF00445">
    <property type="entry name" value="Ribonuclease_T2"/>
    <property type="match status" value="1"/>
</dbReference>
<dbReference type="PANTHER" id="PTHR11240">
    <property type="entry name" value="RIBONUCLEASE T2"/>
    <property type="match status" value="1"/>
</dbReference>
<feature type="chain" id="PRO_5043822500" evidence="8">
    <location>
        <begin position="19"/>
        <end position="177"/>
    </location>
</feature>
<feature type="signal peptide" evidence="8">
    <location>
        <begin position="1"/>
        <end position="18"/>
    </location>
</feature>
<keyword evidence="5" id="KW-0456">Lyase</keyword>
<dbReference type="AlphaFoldDB" id="A0AAW1WTV5"/>
<dbReference type="InterPro" id="IPR001568">
    <property type="entry name" value="RNase_T2-like"/>
</dbReference>
<accession>A0AAW1WTV5</accession>